<sequence>MTNIIPSLRHYWHLLLPSCCLWCSLPVQHAQQQLCTCCQQALPSLPYPLCHYNLLWLPVVSKSIKKPLFQQLLALSYYHHPYQHWIQQWKFFANHAAGELLQQQFISLLSRYAKHTIALPQAILYVPMHPSRQRKRGFNQAEILAKAAAKQLKLPLLNVLQRQHKNPAQVGLNRKQRQRNLKQAFSLQTTAALPSHVALIDDVITTGATANELCRLLKRNGVSHISLWTLAVTVLD</sequence>
<dbReference type="STRING" id="1628148.BI198_00500"/>
<protein>
    <submittedName>
        <fullName evidence="3">Amidophosphoribosyltransferase</fullName>
    </submittedName>
</protein>
<dbReference type="SUPFAM" id="SSF53271">
    <property type="entry name" value="PRTase-like"/>
    <property type="match status" value="1"/>
</dbReference>
<keyword evidence="3" id="KW-0328">Glycosyltransferase</keyword>
<dbReference type="Gene3D" id="3.40.50.2020">
    <property type="match status" value="1"/>
</dbReference>
<dbReference type="OrthoDB" id="9793412at2"/>
<dbReference type="PANTHER" id="PTHR47505">
    <property type="entry name" value="DNA UTILIZATION PROTEIN YHGH"/>
    <property type="match status" value="1"/>
</dbReference>
<proteinExistence type="inferred from homology"/>
<keyword evidence="3" id="KW-0808">Transferase</keyword>
<comment type="similarity">
    <text evidence="1">Belongs to the ComF/GntX family.</text>
</comment>
<reference evidence="4" key="1">
    <citation type="submission" date="2016-09" db="EMBL/GenBank/DDBJ databases">
        <authorList>
            <person name="Wan X."/>
            <person name="Hou S."/>
        </authorList>
    </citation>
    <scope>NUCLEOTIDE SEQUENCE [LARGE SCALE GENOMIC DNA]</scope>
    <source>
        <strain evidence="4">KH87</strain>
    </source>
</reference>
<dbReference type="AlphaFoldDB" id="A0A1E7Q9P6"/>
<name>A0A1E7Q9P6_9GAMM</name>
<keyword evidence="4" id="KW-1185">Reference proteome</keyword>
<comment type="caution">
    <text evidence="3">The sequence shown here is derived from an EMBL/GenBank/DDBJ whole genome shotgun (WGS) entry which is preliminary data.</text>
</comment>
<feature type="signal peptide" evidence="2">
    <location>
        <begin position="1"/>
        <end position="29"/>
    </location>
</feature>
<dbReference type="Proteomes" id="UP000242258">
    <property type="component" value="Unassembled WGS sequence"/>
</dbReference>
<gene>
    <name evidence="3" type="ORF">BI198_00500</name>
</gene>
<dbReference type="PANTHER" id="PTHR47505:SF1">
    <property type="entry name" value="DNA UTILIZATION PROTEIN YHGH"/>
    <property type="match status" value="1"/>
</dbReference>
<dbReference type="InterPro" id="IPR000836">
    <property type="entry name" value="PRTase_dom"/>
</dbReference>
<evidence type="ECO:0000313" key="4">
    <source>
        <dbReference type="Proteomes" id="UP000242258"/>
    </source>
</evidence>
<evidence type="ECO:0000256" key="1">
    <source>
        <dbReference type="ARBA" id="ARBA00008007"/>
    </source>
</evidence>
<dbReference type="EMBL" id="MKEK01000001">
    <property type="protein sequence ID" value="OEY70866.1"/>
    <property type="molecule type" value="Genomic_DNA"/>
</dbReference>
<dbReference type="GO" id="GO:0016757">
    <property type="term" value="F:glycosyltransferase activity"/>
    <property type="evidence" value="ECO:0007669"/>
    <property type="project" value="UniProtKB-KW"/>
</dbReference>
<dbReference type="InterPro" id="IPR051910">
    <property type="entry name" value="ComF/GntX_DNA_util-trans"/>
</dbReference>
<evidence type="ECO:0000256" key="2">
    <source>
        <dbReference type="SAM" id="SignalP"/>
    </source>
</evidence>
<organism evidence="3 4">
    <name type="scientific">Rheinheimera salexigens</name>
    <dbReference type="NCBI Taxonomy" id="1628148"/>
    <lineage>
        <taxon>Bacteria</taxon>
        <taxon>Pseudomonadati</taxon>
        <taxon>Pseudomonadota</taxon>
        <taxon>Gammaproteobacteria</taxon>
        <taxon>Chromatiales</taxon>
        <taxon>Chromatiaceae</taxon>
        <taxon>Rheinheimera</taxon>
    </lineage>
</organism>
<dbReference type="CDD" id="cd06223">
    <property type="entry name" value="PRTases_typeI"/>
    <property type="match status" value="1"/>
</dbReference>
<evidence type="ECO:0000313" key="3">
    <source>
        <dbReference type="EMBL" id="OEY70866.1"/>
    </source>
</evidence>
<feature type="chain" id="PRO_5009200540" evidence="2">
    <location>
        <begin position="30"/>
        <end position="236"/>
    </location>
</feature>
<keyword evidence="2" id="KW-0732">Signal</keyword>
<dbReference type="InterPro" id="IPR029057">
    <property type="entry name" value="PRTase-like"/>
</dbReference>
<accession>A0A1E7Q9P6</accession>